<comment type="caution">
    <text evidence="4">The sequence shown here is derived from an EMBL/GenBank/DDBJ whole genome shotgun (WGS) entry which is preliminary data.</text>
</comment>
<evidence type="ECO:0000256" key="1">
    <source>
        <dbReference type="ARBA" id="ARBA00010986"/>
    </source>
</evidence>
<protein>
    <submittedName>
        <fullName evidence="4">Altronate dehydratase</fullName>
        <ecNumber evidence="4">4.2.1.7</ecNumber>
    </submittedName>
</protein>
<dbReference type="Gene3D" id="2.30.130.110">
    <property type="match status" value="1"/>
</dbReference>
<feature type="domain" description="SAF" evidence="3">
    <location>
        <begin position="13"/>
        <end position="84"/>
    </location>
</feature>
<dbReference type="Pfam" id="PF04295">
    <property type="entry name" value="GD_AH_second"/>
    <property type="match status" value="1"/>
</dbReference>
<gene>
    <name evidence="4" type="primary">uxaA_8</name>
    <name evidence="4" type="ORF">SDC9_44681</name>
</gene>
<comment type="similarity">
    <text evidence="1">Belongs to the UxaA family.</text>
</comment>
<name>A0A644W4N8_9ZZZZ</name>
<proteinExistence type="inferred from homology"/>
<dbReference type="GO" id="GO:0019698">
    <property type="term" value="P:D-galacturonate catabolic process"/>
    <property type="evidence" value="ECO:0007669"/>
    <property type="project" value="TreeGrafter"/>
</dbReference>
<evidence type="ECO:0000259" key="3">
    <source>
        <dbReference type="SMART" id="SM00858"/>
    </source>
</evidence>
<dbReference type="Pfam" id="PF20629">
    <property type="entry name" value="GD_AH_C"/>
    <property type="match status" value="1"/>
</dbReference>
<dbReference type="InterPro" id="IPR044144">
    <property type="entry name" value="SAF_UxaA/GarD"/>
</dbReference>
<dbReference type="CDD" id="cd11613">
    <property type="entry name" value="SAF_AH_GD"/>
    <property type="match status" value="1"/>
</dbReference>
<organism evidence="4">
    <name type="scientific">bioreactor metagenome</name>
    <dbReference type="NCBI Taxonomy" id="1076179"/>
    <lineage>
        <taxon>unclassified sequences</taxon>
        <taxon>metagenomes</taxon>
        <taxon>ecological metagenomes</taxon>
    </lineage>
</organism>
<evidence type="ECO:0000256" key="2">
    <source>
        <dbReference type="ARBA" id="ARBA00023239"/>
    </source>
</evidence>
<dbReference type="EMBL" id="VSSQ01000610">
    <property type="protein sequence ID" value="MPL98476.1"/>
    <property type="molecule type" value="Genomic_DNA"/>
</dbReference>
<dbReference type="Pfam" id="PF08666">
    <property type="entry name" value="SAF"/>
    <property type="match status" value="1"/>
</dbReference>
<keyword evidence="2 4" id="KW-0456">Lyase</keyword>
<dbReference type="AlphaFoldDB" id="A0A644W4N8"/>
<dbReference type="GO" id="GO:0008789">
    <property type="term" value="F:altronate dehydratase activity"/>
    <property type="evidence" value="ECO:0007669"/>
    <property type="project" value="UniProtKB-EC"/>
</dbReference>
<sequence length="508" mass="54857">MQTYTVLKVHPEDSVAVAIRPLSQGEVVEVAGLQIAVATDIPAGHKFALKAIAKGEKVIKYGAPIGYAVTDIACGEHVHAANIKTTLSESAEYVYDKMQSEQFALKAEQRSKEWEGRVPTIKAYRRSNGAIGIRNELWIVPTVGCVNKIAENLVSWAQDNLKKAPFYDGIHVWSHPYGCSQLGDDHEATRTILSDLVHHPNAGGVLVLSLGCENNTPESFRALVGEVDANRVKFLTTQDVSDELAESKRLLTELYETMKGDTREDVGMDNLIVGFKCGGSDGLSGITANPLVGRFCDALTAMGGTGILTEVPEMFGAEQLLMNRAVDEQVYNQTVNLINDFKQYFVKHNQVVYENPSPGNKAGGISTLEDKSLGCIQKGGQAMITDVLGYGDRIKKRGLNLLNGPGNDIVSTTALTACGAHIILFTTGRGTPLGAPVPTIKISSNSALAEKKANWIDFDAGRLLQEDDETVLSDFLSLIQRVASGDAMAKNEENGYAEISLFKDGVIL</sequence>
<dbReference type="PANTHER" id="PTHR30536">
    <property type="entry name" value="ALTRONATE/GALACTARATE DEHYDRATASE"/>
    <property type="match status" value="1"/>
</dbReference>
<dbReference type="InterPro" id="IPR007392">
    <property type="entry name" value="GD_AH_second"/>
</dbReference>
<dbReference type="PANTHER" id="PTHR30536:SF5">
    <property type="entry name" value="ALTRONATE DEHYDRATASE"/>
    <property type="match status" value="1"/>
</dbReference>
<dbReference type="InterPro" id="IPR052172">
    <property type="entry name" value="UxaA_altronate/galactarate_dh"/>
</dbReference>
<reference evidence="4" key="1">
    <citation type="submission" date="2019-08" db="EMBL/GenBank/DDBJ databases">
        <authorList>
            <person name="Kucharzyk K."/>
            <person name="Murdoch R.W."/>
            <person name="Higgins S."/>
            <person name="Loffler F."/>
        </authorList>
    </citation>
    <scope>NUCLEOTIDE SEQUENCE</scope>
</reference>
<dbReference type="SMART" id="SM00858">
    <property type="entry name" value="SAF"/>
    <property type="match status" value="1"/>
</dbReference>
<accession>A0A644W4N8</accession>
<dbReference type="EC" id="4.2.1.7" evidence="4"/>
<dbReference type="InterPro" id="IPR013974">
    <property type="entry name" value="SAF"/>
</dbReference>
<evidence type="ECO:0000313" key="4">
    <source>
        <dbReference type="EMBL" id="MPL98476.1"/>
    </source>
</evidence>
<dbReference type="InterPro" id="IPR048332">
    <property type="entry name" value="GD_AH_C"/>
</dbReference>